<dbReference type="InterPro" id="IPR022770">
    <property type="entry name" value="IucA/IucC-like_C"/>
</dbReference>
<dbReference type="EMBL" id="JBHMBS010000010">
    <property type="protein sequence ID" value="MFB9678071.1"/>
    <property type="molecule type" value="Genomic_DNA"/>
</dbReference>
<proteinExistence type="inferred from homology"/>
<dbReference type="Gene3D" id="1.10.510.40">
    <property type="match status" value="1"/>
</dbReference>
<keyword evidence="6" id="KW-1185">Reference proteome</keyword>
<feature type="domain" description="Aerobactin siderophore biosynthesis IucA/IucC N-terminal" evidence="3">
    <location>
        <begin position="149"/>
        <end position="359"/>
    </location>
</feature>
<evidence type="ECO:0000256" key="1">
    <source>
        <dbReference type="ARBA" id="ARBA00004924"/>
    </source>
</evidence>
<dbReference type="Pfam" id="PF06276">
    <property type="entry name" value="FhuF"/>
    <property type="match status" value="1"/>
</dbReference>
<evidence type="ECO:0000313" key="6">
    <source>
        <dbReference type="Proteomes" id="UP001589610"/>
    </source>
</evidence>
<comment type="pathway">
    <text evidence="1">Siderophore biosynthesis.</text>
</comment>
<evidence type="ECO:0000313" key="5">
    <source>
        <dbReference type="EMBL" id="MFB9678071.1"/>
    </source>
</evidence>
<organism evidence="5 6">
    <name type="scientific">Streptosporangium vulgare</name>
    <dbReference type="NCBI Taxonomy" id="46190"/>
    <lineage>
        <taxon>Bacteria</taxon>
        <taxon>Bacillati</taxon>
        <taxon>Actinomycetota</taxon>
        <taxon>Actinomycetes</taxon>
        <taxon>Streptosporangiales</taxon>
        <taxon>Streptosporangiaceae</taxon>
        <taxon>Streptosporangium</taxon>
    </lineage>
</organism>
<reference evidence="5 6" key="1">
    <citation type="submission" date="2024-09" db="EMBL/GenBank/DDBJ databases">
        <authorList>
            <person name="Sun Q."/>
            <person name="Mori K."/>
        </authorList>
    </citation>
    <scope>NUCLEOTIDE SEQUENCE [LARGE SCALE GENOMIC DNA]</scope>
    <source>
        <strain evidence="5 6">JCM 3028</strain>
    </source>
</reference>
<dbReference type="PANTHER" id="PTHR34384">
    <property type="entry name" value="L-2,3-DIAMINOPROPANOATE--CITRATE LIGASE"/>
    <property type="match status" value="1"/>
</dbReference>
<dbReference type="Proteomes" id="UP001589610">
    <property type="component" value="Unassembled WGS sequence"/>
</dbReference>
<feature type="domain" description="Aerobactin siderophore biosynthesis IucA/IucC-like C-terminal" evidence="4">
    <location>
        <begin position="415"/>
        <end position="569"/>
    </location>
</feature>
<evidence type="ECO:0000259" key="3">
    <source>
        <dbReference type="Pfam" id="PF04183"/>
    </source>
</evidence>
<gene>
    <name evidence="5" type="ORF">ACFFRH_21535</name>
</gene>
<accession>A0ABV5TGN1</accession>
<protein>
    <submittedName>
        <fullName evidence="5">IucA/IucC family protein</fullName>
    </submittedName>
</protein>
<dbReference type="PANTHER" id="PTHR34384:SF5">
    <property type="entry name" value="L-2,3-DIAMINOPROPANOATE--CITRATE LIGASE"/>
    <property type="match status" value="1"/>
</dbReference>
<comment type="similarity">
    <text evidence="2">Belongs to the IucA/IucC family.</text>
</comment>
<dbReference type="RefSeq" id="WP_386159016.1">
    <property type="nucleotide sequence ID" value="NZ_JBHMBS010000010.1"/>
</dbReference>
<dbReference type="InterPro" id="IPR007310">
    <property type="entry name" value="Aerobactin_biosyn_IucA/IucC_N"/>
</dbReference>
<evidence type="ECO:0000256" key="2">
    <source>
        <dbReference type="ARBA" id="ARBA00007832"/>
    </source>
</evidence>
<dbReference type="Pfam" id="PF04183">
    <property type="entry name" value="IucA_IucC"/>
    <property type="match status" value="1"/>
</dbReference>
<sequence>MTSLALDSPAVAVALAEEASVSALLRCCVREIAGPRGQVRHEEPYVLLRVAGTRLRARAHGGLALRFEGRPEWLENGSWQPLSADLLVRLVEAELGGGEGAGARADESESMGAGGGNEEFAGQVAASRDALATLIAARREVPPPADPWLASEQALVFGHPFHPSPKARGGEGWLRYAPEAHASFPLRLLGVRDDVLAEGGDTGALDELGQAPPGYSLLPAHPWQLELLAADLAAPLADGRLVDLGEGSRPAVPTSSVRTLYEPLIDRCLKFSLDVRITNCVRKNSWYELAGAVELSRRLEPVFLDLAASFPGTRWLPEPGYRSAELGTRLLEGLGVIVRMSPWSVCRPGVTPLLSGALAAGPQGAGAVPGGVPGVAWPVAEAVPGGVPGVAWPIAGAVPGGVAEPGGWPVADPVRWWRAYVERVAPPVLDAYLGHGVVLEPHLQNVLIGVDAEGLPVEAVFRDLEGTKLVAGRHDLSGLPGRVAEALTYDAASGWNRVVYCLMVNHLAEIAASLAGTGSTRELWAVAGEVLTEYAASRGWPRPLSELLSGAPLPAKANLSVRWARSADRSAGYVTVANPLATA</sequence>
<dbReference type="InterPro" id="IPR037455">
    <property type="entry name" value="LucA/IucC-like"/>
</dbReference>
<name>A0ABV5TGN1_9ACTN</name>
<comment type="caution">
    <text evidence="5">The sequence shown here is derived from an EMBL/GenBank/DDBJ whole genome shotgun (WGS) entry which is preliminary data.</text>
</comment>
<evidence type="ECO:0000259" key="4">
    <source>
        <dbReference type="Pfam" id="PF06276"/>
    </source>
</evidence>